<proteinExistence type="predicted"/>
<evidence type="ECO:0000313" key="1">
    <source>
        <dbReference type="EMBL" id="PAV93818.1"/>
    </source>
</evidence>
<accession>A0A2A2M5N5</accession>
<dbReference type="Proteomes" id="UP000218231">
    <property type="component" value="Unassembled WGS sequence"/>
</dbReference>
<gene>
    <name evidence="1" type="ORF">WR25_24268</name>
</gene>
<keyword evidence="2" id="KW-1185">Reference proteome</keyword>
<organism evidence="1 2">
    <name type="scientific">Diploscapter pachys</name>
    <dbReference type="NCBI Taxonomy" id="2018661"/>
    <lineage>
        <taxon>Eukaryota</taxon>
        <taxon>Metazoa</taxon>
        <taxon>Ecdysozoa</taxon>
        <taxon>Nematoda</taxon>
        <taxon>Chromadorea</taxon>
        <taxon>Rhabditida</taxon>
        <taxon>Rhabditina</taxon>
        <taxon>Rhabditomorpha</taxon>
        <taxon>Rhabditoidea</taxon>
        <taxon>Rhabditidae</taxon>
        <taxon>Diploscapter</taxon>
    </lineage>
</organism>
<name>A0A2A2M5N5_9BILA</name>
<reference evidence="1 2" key="1">
    <citation type="journal article" date="2017" name="Curr. Biol.">
        <title>Genome architecture and evolution of a unichromosomal asexual nematode.</title>
        <authorList>
            <person name="Fradin H."/>
            <person name="Zegar C."/>
            <person name="Gutwein M."/>
            <person name="Lucas J."/>
            <person name="Kovtun M."/>
            <person name="Corcoran D."/>
            <person name="Baugh L.R."/>
            <person name="Kiontke K."/>
            <person name="Gunsalus K."/>
            <person name="Fitch D.H."/>
            <person name="Piano F."/>
        </authorList>
    </citation>
    <scope>NUCLEOTIDE SEQUENCE [LARGE SCALE GENOMIC DNA]</scope>
    <source>
        <strain evidence="1">PF1309</strain>
    </source>
</reference>
<dbReference type="EMBL" id="LIAE01004067">
    <property type="protein sequence ID" value="PAV93818.1"/>
    <property type="molecule type" value="Genomic_DNA"/>
</dbReference>
<evidence type="ECO:0000313" key="2">
    <source>
        <dbReference type="Proteomes" id="UP000218231"/>
    </source>
</evidence>
<dbReference type="AlphaFoldDB" id="A0A2A2M5N5"/>
<protein>
    <submittedName>
        <fullName evidence="1">Uncharacterized protein</fullName>
    </submittedName>
</protein>
<sequence>MTMPWARNCSSYCCARPPKVSEFSCFTTASAAMRCRPATARYCVTVECRLRPSPRAAAGSTAFRSTSAIIARSWWLMVCKVFSVATTWETNTSVHTPSSRPGAIPTYR</sequence>
<comment type="caution">
    <text evidence="1">The sequence shown here is derived from an EMBL/GenBank/DDBJ whole genome shotgun (WGS) entry which is preliminary data.</text>
</comment>